<dbReference type="GeneID" id="39578913"/>
<dbReference type="EMBL" id="ML119051">
    <property type="protein sequence ID" value="ROT43269.1"/>
    <property type="molecule type" value="Genomic_DNA"/>
</dbReference>
<dbReference type="GO" id="GO:0005634">
    <property type="term" value="C:nucleus"/>
    <property type="evidence" value="ECO:0007669"/>
    <property type="project" value="TreeGrafter"/>
</dbReference>
<dbReference type="OrthoDB" id="5578174at2759"/>
<feature type="compositionally biased region" description="Basic and acidic residues" evidence="6">
    <location>
        <begin position="152"/>
        <end position="164"/>
    </location>
</feature>
<keyword evidence="8" id="KW-1185">Reference proteome</keyword>
<feature type="compositionally biased region" description="Basic and acidic residues" evidence="6">
    <location>
        <begin position="98"/>
        <end position="108"/>
    </location>
</feature>
<dbReference type="GO" id="GO:0005739">
    <property type="term" value="C:mitochondrion"/>
    <property type="evidence" value="ECO:0007669"/>
    <property type="project" value="UniProtKB-SubCell"/>
</dbReference>
<comment type="function">
    <text evidence="1">Required for respiratory activity and maintenance and expression of the mitochondrial genome.</text>
</comment>
<proteinExistence type="inferred from homology"/>
<organism evidence="7 8">
    <name type="scientific">Sodiomyces alkalinus (strain CBS 110278 / VKM F-3762 / F11)</name>
    <name type="common">Alkaliphilic filamentous fungus</name>
    <dbReference type="NCBI Taxonomy" id="1314773"/>
    <lineage>
        <taxon>Eukaryota</taxon>
        <taxon>Fungi</taxon>
        <taxon>Dikarya</taxon>
        <taxon>Ascomycota</taxon>
        <taxon>Pezizomycotina</taxon>
        <taxon>Sordariomycetes</taxon>
        <taxon>Hypocreomycetidae</taxon>
        <taxon>Glomerellales</taxon>
        <taxon>Plectosphaerellaceae</taxon>
        <taxon>Sodiomyces</taxon>
    </lineage>
</organism>
<feature type="compositionally biased region" description="Polar residues" evidence="6">
    <location>
        <begin position="77"/>
        <end position="96"/>
    </location>
</feature>
<feature type="region of interest" description="Disordered" evidence="6">
    <location>
        <begin position="59"/>
        <end position="184"/>
    </location>
</feature>
<name>A0A3N2Q913_SODAK</name>
<dbReference type="RefSeq" id="XP_028471075.1">
    <property type="nucleotide sequence ID" value="XM_028610435.1"/>
</dbReference>
<evidence type="ECO:0000313" key="8">
    <source>
        <dbReference type="Proteomes" id="UP000272025"/>
    </source>
</evidence>
<dbReference type="AlphaFoldDB" id="A0A3N2Q913"/>
<evidence type="ECO:0000256" key="1">
    <source>
        <dbReference type="ARBA" id="ARBA00003548"/>
    </source>
</evidence>
<sequence length="322" mass="36623">MICCRTASLRLFIRNLAQIHNFDLPASPSRFIPAYSPRVALSHGRKNTFSTSVIRALEKEASGSDHTPDAAKHTTDAESGTVLSPRNPQLEISNADPNKGKQKTEKTTLDVGDTNAQARSDRDWEPSSTGPGKVKTQEERGKKQKKKKKTAKEKDAEAKPRSKSGDSTAGPQTERLEPWRVQKEALKEKFPEGWRPLKRLSPDAIAGIRALHQQFPDEYGTAQLAEKFEVSPEAIRRILRSKWTPSTEEEEERRERWFRRGMSVWSRYAELGVKPPRKWRKKGIVREPSYHERRRAAIERRRELEEADAGASLQRKLGGKIL</sequence>
<evidence type="ECO:0000313" key="7">
    <source>
        <dbReference type="EMBL" id="ROT43269.1"/>
    </source>
</evidence>
<feature type="compositionally biased region" description="Basic and acidic residues" evidence="6">
    <location>
        <begin position="59"/>
        <end position="76"/>
    </location>
</feature>
<dbReference type="STRING" id="1314773.A0A3N2Q913"/>
<dbReference type="Proteomes" id="UP000272025">
    <property type="component" value="Unassembled WGS sequence"/>
</dbReference>
<gene>
    <name evidence="7" type="ORF">SODALDRAFT_327456</name>
</gene>
<feature type="compositionally biased region" description="Basic and acidic residues" evidence="6">
    <location>
        <begin position="174"/>
        <end position="184"/>
    </location>
</feature>
<keyword evidence="5" id="KW-0809">Transit peptide</keyword>
<evidence type="ECO:0000256" key="4">
    <source>
        <dbReference type="ARBA" id="ARBA00013566"/>
    </source>
</evidence>
<dbReference type="InterPro" id="IPR010487">
    <property type="entry name" value="NGRN/Rrg9"/>
</dbReference>
<evidence type="ECO:0000256" key="6">
    <source>
        <dbReference type="SAM" id="MobiDB-lite"/>
    </source>
</evidence>
<evidence type="ECO:0000256" key="3">
    <source>
        <dbReference type="ARBA" id="ARBA00010895"/>
    </source>
</evidence>
<accession>A0A3N2Q913</accession>
<reference evidence="7 8" key="1">
    <citation type="journal article" date="2018" name="Mol. Ecol.">
        <title>The obligate alkalophilic soda-lake fungus Sodiomyces alkalinus has shifted to a protein diet.</title>
        <authorList>
            <person name="Grum-Grzhimaylo A.A."/>
            <person name="Falkoski D.L."/>
            <person name="van den Heuvel J."/>
            <person name="Valero-Jimenez C.A."/>
            <person name="Min B."/>
            <person name="Choi I.G."/>
            <person name="Lipzen A."/>
            <person name="Daum C.G."/>
            <person name="Aanen D.K."/>
            <person name="Tsang A."/>
            <person name="Henrissat B."/>
            <person name="Bilanenko E.N."/>
            <person name="de Vries R.P."/>
            <person name="van Kan J.A.L."/>
            <person name="Grigoriev I.V."/>
            <person name="Debets A.J.M."/>
        </authorList>
    </citation>
    <scope>NUCLEOTIDE SEQUENCE [LARGE SCALE GENOMIC DNA]</scope>
    <source>
        <strain evidence="7 8">F11</strain>
    </source>
</reference>
<evidence type="ECO:0000256" key="2">
    <source>
        <dbReference type="ARBA" id="ARBA00004173"/>
    </source>
</evidence>
<dbReference type="PANTHER" id="PTHR13475">
    <property type="entry name" value="NEUGRIN"/>
    <property type="match status" value="1"/>
</dbReference>
<evidence type="ECO:0000256" key="5">
    <source>
        <dbReference type="ARBA" id="ARBA00022946"/>
    </source>
</evidence>
<dbReference type="PANTHER" id="PTHR13475:SF3">
    <property type="entry name" value="NEUGRIN"/>
    <property type="match status" value="1"/>
</dbReference>
<comment type="similarity">
    <text evidence="3">Belongs to the RRG9 family.</text>
</comment>
<protein>
    <recommendedName>
        <fullName evidence="4">Required for respiratory growth protein 9, mitochondrial</fullName>
    </recommendedName>
</protein>
<comment type="subcellular location">
    <subcellularLocation>
        <location evidence="2">Mitochondrion</location>
    </subcellularLocation>
</comment>
<feature type="compositionally biased region" description="Basic residues" evidence="6">
    <location>
        <begin position="142"/>
        <end position="151"/>
    </location>
</feature>
<dbReference type="Pfam" id="PF06413">
    <property type="entry name" value="Neugrin"/>
    <property type="match status" value="1"/>
</dbReference>